<dbReference type="EMBL" id="UYRV01006750">
    <property type="protein sequence ID" value="VDK53944.1"/>
    <property type="molecule type" value="Genomic_DNA"/>
</dbReference>
<dbReference type="Proteomes" id="UP000271889">
    <property type="component" value="Unassembled WGS sequence"/>
</dbReference>
<accession>A0A3P6SEK5</accession>
<feature type="region of interest" description="Disordered" evidence="1">
    <location>
        <begin position="1"/>
        <end position="34"/>
    </location>
</feature>
<name>A0A3P6SEK5_CYLGO</name>
<feature type="compositionally biased region" description="Low complexity" evidence="1">
    <location>
        <begin position="17"/>
        <end position="26"/>
    </location>
</feature>
<evidence type="ECO:0000256" key="1">
    <source>
        <dbReference type="SAM" id="MobiDB-lite"/>
    </source>
</evidence>
<keyword evidence="3" id="KW-1185">Reference proteome</keyword>
<organism evidence="2 3">
    <name type="scientific">Cylicostephanus goldi</name>
    <name type="common">Nematode worm</name>
    <dbReference type="NCBI Taxonomy" id="71465"/>
    <lineage>
        <taxon>Eukaryota</taxon>
        <taxon>Metazoa</taxon>
        <taxon>Ecdysozoa</taxon>
        <taxon>Nematoda</taxon>
        <taxon>Chromadorea</taxon>
        <taxon>Rhabditida</taxon>
        <taxon>Rhabditina</taxon>
        <taxon>Rhabditomorpha</taxon>
        <taxon>Strongyloidea</taxon>
        <taxon>Strongylidae</taxon>
        <taxon>Cylicostephanus</taxon>
    </lineage>
</organism>
<reference evidence="2 3" key="1">
    <citation type="submission" date="2018-11" db="EMBL/GenBank/DDBJ databases">
        <authorList>
            <consortium name="Pathogen Informatics"/>
        </authorList>
    </citation>
    <scope>NUCLEOTIDE SEQUENCE [LARGE SCALE GENOMIC DNA]</scope>
</reference>
<gene>
    <name evidence="2" type="ORF">CGOC_LOCUS2838</name>
</gene>
<protein>
    <submittedName>
        <fullName evidence="2">Uncharacterized protein</fullName>
    </submittedName>
</protein>
<evidence type="ECO:0000313" key="3">
    <source>
        <dbReference type="Proteomes" id="UP000271889"/>
    </source>
</evidence>
<dbReference type="AlphaFoldDB" id="A0A3P6SEK5"/>
<sequence>MSAMEISAILPDAPIATTSSHGTTSMRRMRSSSR</sequence>
<evidence type="ECO:0000313" key="2">
    <source>
        <dbReference type="EMBL" id="VDK53944.1"/>
    </source>
</evidence>
<proteinExistence type="predicted"/>